<sequence>MNLKSWLFFDTMITPRIIRIVYWILLFLTIISGVFGIFINPVSIIVTIISIILLRISCEMVILMFNIYQQIKKIADNIPVKDTGRSRTLSSDE</sequence>
<evidence type="ECO:0000313" key="2">
    <source>
        <dbReference type="EMBL" id="EAA8668430.1"/>
    </source>
</evidence>
<keyword evidence="1" id="KW-1133">Transmembrane helix</keyword>
<dbReference type="Proteomes" id="UP000839834">
    <property type="component" value="Unassembled WGS sequence"/>
</dbReference>
<dbReference type="AlphaFoldDB" id="A0A3W1E5I7"/>
<dbReference type="EMBL" id="RSMR01000040">
    <property type="protein sequence ID" value="MIK94522.1"/>
    <property type="molecule type" value="Genomic_DNA"/>
</dbReference>
<dbReference type="Proteomes" id="UP000885283">
    <property type="component" value="Unassembled WGS sequence"/>
</dbReference>
<feature type="transmembrane region" description="Helical" evidence="1">
    <location>
        <begin position="20"/>
        <end position="39"/>
    </location>
</feature>
<reference evidence="3" key="1">
    <citation type="submission" date="2018-08" db="EMBL/GenBank/DDBJ databases">
        <authorList>
            <consortium name="GenomeTrakr network: Whole genome sequencing for foodborne pathogen traceback"/>
        </authorList>
    </citation>
    <scope>NUCLEOTIDE SEQUENCE [LARGE SCALE GENOMIC DNA]</scope>
    <source>
        <strain evidence="3">FLUFL-1338</strain>
        <strain evidence="2">FLUFL-367</strain>
    </source>
</reference>
<evidence type="ECO:0000313" key="3">
    <source>
        <dbReference type="EMBL" id="MIK94522.1"/>
    </source>
</evidence>
<dbReference type="EMBL" id="AAACVH010000081">
    <property type="protein sequence ID" value="EAA8668430.1"/>
    <property type="molecule type" value="Genomic_DNA"/>
</dbReference>
<protein>
    <recommendedName>
        <fullName evidence="4">DUF4282 domain-containing protein</fullName>
    </recommendedName>
</protein>
<evidence type="ECO:0000256" key="1">
    <source>
        <dbReference type="SAM" id="Phobius"/>
    </source>
</evidence>
<comment type="caution">
    <text evidence="3">The sequence shown here is derived from an EMBL/GenBank/DDBJ whole genome shotgun (WGS) entry which is preliminary data.</text>
</comment>
<gene>
    <name evidence="3" type="ORF">KO51_24250</name>
    <name evidence="2" type="ORF">NL99_26660</name>
</gene>
<feature type="transmembrane region" description="Helical" evidence="1">
    <location>
        <begin position="45"/>
        <end position="68"/>
    </location>
</feature>
<organism evidence="3">
    <name type="scientific">Salmonella enterica</name>
    <name type="common">Salmonella choleraesuis</name>
    <dbReference type="NCBI Taxonomy" id="28901"/>
    <lineage>
        <taxon>Bacteria</taxon>
        <taxon>Pseudomonadati</taxon>
        <taxon>Pseudomonadota</taxon>
        <taxon>Gammaproteobacteria</taxon>
        <taxon>Enterobacterales</taxon>
        <taxon>Enterobacteriaceae</taxon>
        <taxon>Salmonella</taxon>
    </lineage>
</organism>
<evidence type="ECO:0008006" key="4">
    <source>
        <dbReference type="Google" id="ProtNLM"/>
    </source>
</evidence>
<accession>A0A3W1E5I7</accession>
<proteinExistence type="predicted"/>
<name>A0A3W1E5I7_SALER</name>
<keyword evidence="1" id="KW-0812">Transmembrane</keyword>
<keyword evidence="1" id="KW-0472">Membrane</keyword>